<accession>A0ABN6Y358</accession>
<keyword evidence="2" id="KW-1185">Reference proteome</keyword>
<name>A0ABN6Y358_9MICO</name>
<proteinExistence type="predicted"/>
<evidence type="ECO:0000313" key="2">
    <source>
        <dbReference type="Proteomes" id="UP001321486"/>
    </source>
</evidence>
<organism evidence="1 2">
    <name type="scientific">Frondihabitans sucicola</name>
    <dbReference type="NCBI Taxonomy" id="1268041"/>
    <lineage>
        <taxon>Bacteria</taxon>
        <taxon>Bacillati</taxon>
        <taxon>Actinomycetota</taxon>
        <taxon>Actinomycetes</taxon>
        <taxon>Micrococcales</taxon>
        <taxon>Microbacteriaceae</taxon>
        <taxon>Frondihabitans</taxon>
    </lineage>
</organism>
<dbReference type="Proteomes" id="UP001321486">
    <property type="component" value="Chromosome"/>
</dbReference>
<evidence type="ECO:0000313" key="1">
    <source>
        <dbReference type="EMBL" id="BDZ51739.1"/>
    </source>
</evidence>
<protein>
    <submittedName>
        <fullName evidence="1">Uncharacterized protein</fullName>
    </submittedName>
</protein>
<dbReference type="EMBL" id="AP027732">
    <property type="protein sequence ID" value="BDZ51739.1"/>
    <property type="molecule type" value="Genomic_DNA"/>
</dbReference>
<sequence length="61" mass="6565">MGSIGVAGTYEPFARPMLAVLDLVREASVRVRGEECLVGFAHVPMMSLSTPKRVANTFGLK</sequence>
<reference evidence="2" key="1">
    <citation type="journal article" date="2019" name="Int. J. Syst. Evol. Microbiol.">
        <title>The Global Catalogue of Microorganisms (GCM) 10K type strain sequencing project: providing services to taxonomists for standard genome sequencing and annotation.</title>
        <authorList>
            <consortium name="The Broad Institute Genomics Platform"/>
            <consortium name="The Broad Institute Genome Sequencing Center for Infectious Disease"/>
            <person name="Wu L."/>
            <person name="Ma J."/>
        </authorList>
    </citation>
    <scope>NUCLEOTIDE SEQUENCE [LARGE SCALE GENOMIC DNA]</scope>
    <source>
        <strain evidence="2">NBRC 108728</strain>
    </source>
</reference>
<gene>
    <name evidence="1" type="ORF">GCM10025867_39800</name>
</gene>